<accession>A0A9Q0DMZ0</accession>
<proteinExistence type="predicted"/>
<reference evidence="2" key="1">
    <citation type="submission" date="2022-07" db="EMBL/GenBank/DDBJ databases">
        <title>Chromosome-level genome of Muraenolepis orangiensis.</title>
        <authorList>
            <person name="Kim J."/>
        </authorList>
    </citation>
    <scope>NUCLEOTIDE SEQUENCE</scope>
    <source>
        <strain evidence="2">KU_S4_2022</strain>
        <tissue evidence="2">Muscle</tissue>
    </source>
</reference>
<gene>
    <name evidence="2" type="ORF">NHX12_006807</name>
</gene>
<evidence type="ECO:0000256" key="1">
    <source>
        <dbReference type="SAM" id="MobiDB-lite"/>
    </source>
</evidence>
<protein>
    <submittedName>
        <fullName evidence="2">Uncharacterized protein</fullName>
    </submittedName>
</protein>
<evidence type="ECO:0000313" key="2">
    <source>
        <dbReference type="EMBL" id="KAJ3591675.1"/>
    </source>
</evidence>
<organism evidence="2 3">
    <name type="scientific">Muraenolepis orangiensis</name>
    <name type="common">Patagonian moray cod</name>
    <dbReference type="NCBI Taxonomy" id="630683"/>
    <lineage>
        <taxon>Eukaryota</taxon>
        <taxon>Metazoa</taxon>
        <taxon>Chordata</taxon>
        <taxon>Craniata</taxon>
        <taxon>Vertebrata</taxon>
        <taxon>Euteleostomi</taxon>
        <taxon>Actinopterygii</taxon>
        <taxon>Neopterygii</taxon>
        <taxon>Teleostei</taxon>
        <taxon>Neoteleostei</taxon>
        <taxon>Acanthomorphata</taxon>
        <taxon>Zeiogadaria</taxon>
        <taxon>Gadariae</taxon>
        <taxon>Gadiformes</taxon>
        <taxon>Muraenolepidoidei</taxon>
        <taxon>Muraenolepididae</taxon>
        <taxon>Muraenolepis</taxon>
    </lineage>
</organism>
<evidence type="ECO:0000313" key="3">
    <source>
        <dbReference type="Proteomes" id="UP001148018"/>
    </source>
</evidence>
<dbReference type="AlphaFoldDB" id="A0A9Q0DMZ0"/>
<feature type="region of interest" description="Disordered" evidence="1">
    <location>
        <begin position="116"/>
        <end position="140"/>
    </location>
</feature>
<comment type="caution">
    <text evidence="2">The sequence shown here is derived from an EMBL/GenBank/DDBJ whole genome shotgun (WGS) entry which is preliminary data.</text>
</comment>
<sequence>MWGGGAVDPWYCGVGGDGTVQCVPSVANGIPAQTSEGSSDLFVDRDGSQVFIQVFSHEQVVTGSVRLDSSYRLFIIPRVGGDLMRRRHRRAGRMGPSHLVSGARGAEGSLAALTSLGCPSTPRDPGLPTALLAPPAPPGS</sequence>
<dbReference type="Proteomes" id="UP001148018">
    <property type="component" value="Unassembled WGS sequence"/>
</dbReference>
<name>A0A9Q0DMZ0_9TELE</name>
<keyword evidence="3" id="KW-1185">Reference proteome</keyword>
<dbReference type="EMBL" id="JANIIK010000113">
    <property type="protein sequence ID" value="KAJ3591675.1"/>
    <property type="molecule type" value="Genomic_DNA"/>
</dbReference>